<dbReference type="GO" id="GO:0000107">
    <property type="term" value="F:imidazoleglycerol-phosphate synthase activity"/>
    <property type="evidence" value="ECO:0007669"/>
    <property type="project" value="UniProtKB-UniRule"/>
</dbReference>
<keyword evidence="4 10" id="KW-0378">Hydrolase</keyword>
<comment type="caution">
    <text evidence="13">The sequence shown here is derived from an EMBL/GenBank/DDBJ whole genome shotgun (WGS) entry which is preliminary data.</text>
</comment>
<dbReference type="UniPathway" id="UPA00031">
    <property type="reaction ID" value="UER00010"/>
</dbReference>
<evidence type="ECO:0000256" key="8">
    <source>
        <dbReference type="ARBA" id="ARBA00047838"/>
    </source>
</evidence>
<sequence length="201" mass="22417">MRAFIINYGVGNLHSLVSSLRRAGFETSIEKIPRSDCDLLVLPGVGSSAAARRYLDVYGDVLRDTIKSGVMTLGICLGMQLLFEYSLEHGYTRGLGLLDGYVDRIPTKNKLPHMGWNKVYMINRSGLCTLFEAIDKSYTYFMHSYMVYPRHFDNICLVSLYGVLIPAGMATTNIVGVQFHPEKSGHTGLTLLNTLARWVKG</sequence>
<dbReference type="Gene3D" id="3.40.50.880">
    <property type="match status" value="1"/>
</dbReference>
<dbReference type="AlphaFoldDB" id="A0A7C2VMM0"/>
<comment type="catalytic activity">
    <reaction evidence="8 10">
        <text>5-[(5-phospho-1-deoxy-D-ribulos-1-ylimino)methylamino]-1-(5-phospho-beta-D-ribosyl)imidazole-4-carboxamide + L-glutamine = D-erythro-1-(imidazol-4-yl)glycerol 3-phosphate + 5-amino-1-(5-phospho-beta-D-ribosyl)imidazole-4-carboxamide + L-glutamate + H(+)</text>
        <dbReference type="Rhea" id="RHEA:24793"/>
        <dbReference type="ChEBI" id="CHEBI:15378"/>
        <dbReference type="ChEBI" id="CHEBI:29985"/>
        <dbReference type="ChEBI" id="CHEBI:58278"/>
        <dbReference type="ChEBI" id="CHEBI:58359"/>
        <dbReference type="ChEBI" id="CHEBI:58475"/>
        <dbReference type="ChEBI" id="CHEBI:58525"/>
        <dbReference type="EC" id="4.3.2.10"/>
    </reaction>
</comment>
<dbReference type="GO" id="GO:0005737">
    <property type="term" value="C:cytoplasm"/>
    <property type="evidence" value="ECO:0007669"/>
    <property type="project" value="UniProtKB-SubCell"/>
</dbReference>
<comment type="pathway">
    <text evidence="1 10">Amino-acid biosynthesis; L-histidine biosynthesis; L-histidine from 5-phospho-alpha-D-ribose 1-diphosphate: step 5/9.</text>
</comment>
<feature type="active site" evidence="10 11">
    <location>
        <position position="180"/>
    </location>
</feature>
<dbReference type="PANTHER" id="PTHR42701:SF1">
    <property type="entry name" value="IMIDAZOLE GLYCEROL PHOSPHATE SYNTHASE SUBUNIT HISH"/>
    <property type="match status" value="1"/>
</dbReference>
<proteinExistence type="inferred from homology"/>
<feature type="active site" evidence="10 11">
    <location>
        <position position="182"/>
    </location>
</feature>
<keyword evidence="6 10" id="KW-0368">Histidine biosynthesis</keyword>
<evidence type="ECO:0000256" key="1">
    <source>
        <dbReference type="ARBA" id="ARBA00005091"/>
    </source>
</evidence>
<feature type="domain" description="Glutamine amidotransferase" evidence="12">
    <location>
        <begin position="5"/>
        <end position="187"/>
    </location>
</feature>
<dbReference type="Pfam" id="PF00117">
    <property type="entry name" value="GATase"/>
    <property type="match status" value="1"/>
</dbReference>
<dbReference type="InterPro" id="IPR010139">
    <property type="entry name" value="Imidazole-glycPsynth_HisH"/>
</dbReference>
<evidence type="ECO:0000256" key="10">
    <source>
        <dbReference type="HAMAP-Rule" id="MF_00278"/>
    </source>
</evidence>
<evidence type="ECO:0000256" key="2">
    <source>
        <dbReference type="ARBA" id="ARBA00011152"/>
    </source>
</evidence>
<accession>A0A7C2VMM0</accession>
<keyword evidence="3 10" id="KW-0028">Amino-acid biosynthesis</keyword>
<dbReference type="EC" id="3.5.1.2" evidence="10"/>
<reference evidence="13" key="1">
    <citation type="journal article" date="2020" name="mSystems">
        <title>Genome- and Community-Level Interaction Insights into Carbon Utilization and Element Cycling Functions of Hydrothermarchaeota in Hydrothermal Sediment.</title>
        <authorList>
            <person name="Zhou Z."/>
            <person name="Liu Y."/>
            <person name="Xu W."/>
            <person name="Pan J."/>
            <person name="Luo Z.H."/>
            <person name="Li M."/>
        </authorList>
    </citation>
    <scope>NUCLEOTIDE SEQUENCE [LARGE SCALE GENOMIC DNA]</scope>
    <source>
        <strain evidence="13">SpSt-16</strain>
    </source>
</reference>
<dbReference type="EC" id="4.3.2.10" evidence="10"/>
<evidence type="ECO:0000313" key="13">
    <source>
        <dbReference type="EMBL" id="HEW53387.1"/>
    </source>
</evidence>
<gene>
    <name evidence="10 13" type="primary">hisH</name>
    <name evidence="13" type="ORF">ENO77_04430</name>
</gene>
<keyword evidence="10" id="KW-0963">Cytoplasm</keyword>
<keyword evidence="5 10" id="KW-0315">Glutamine amidotransferase</keyword>
<dbReference type="PROSITE" id="PS51273">
    <property type="entry name" value="GATASE_TYPE_1"/>
    <property type="match status" value="1"/>
</dbReference>
<evidence type="ECO:0000259" key="12">
    <source>
        <dbReference type="Pfam" id="PF00117"/>
    </source>
</evidence>
<organism evidence="13">
    <name type="scientific">Ignisphaera aggregans</name>
    <dbReference type="NCBI Taxonomy" id="334771"/>
    <lineage>
        <taxon>Archaea</taxon>
        <taxon>Thermoproteota</taxon>
        <taxon>Thermoprotei</taxon>
        <taxon>Desulfurococcales</taxon>
        <taxon>Desulfurococcaceae</taxon>
        <taxon>Ignisphaera</taxon>
    </lineage>
</organism>
<dbReference type="GO" id="GO:0016829">
    <property type="term" value="F:lyase activity"/>
    <property type="evidence" value="ECO:0007669"/>
    <property type="project" value="UniProtKB-KW"/>
</dbReference>
<comment type="catalytic activity">
    <reaction evidence="9 10">
        <text>L-glutamine + H2O = L-glutamate + NH4(+)</text>
        <dbReference type="Rhea" id="RHEA:15889"/>
        <dbReference type="ChEBI" id="CHEBI:15377"/>
        <dbReference type="ChEBI" id="CHEBI:28938"/>
        <dbReference type="ChEBI" id="CHEBI:29985"/>
        <dbReference type="ChEBI" id="CHEBI:58359"/>
        <dbReference type="EC" id="3.5.1.2"/>
    </reaction>
</comment>
<evidence type="ECO:0000256" key="5">
    <source>
        <dbReference type="ARBA" id="ARBA00022962"/>
    </source>
</evidence>
<dbReference type="SUPFAM" id="SSF52317">
    <property type="entry name" value="Class I glutamine amidotransferase-like"/>
    <property type="match status" value="1"/>
</dbReference>
<dbReference type="EMBL" id="DSGT01000012">
    <property type="protein sequence ID" value="HEW53387.1"/>
    <property type="molecule type" value="Genomic_DNA"/>
</dbReference>
<dbReference type="InterPro" id="IPR029062">
    <property type="entry name" value="Class_I_gatase-like"/>
</dbReference>
<keyword evidence="7 10" id="KW-0456">Lyase</keyword>
<name>A0A7C2VMM0_9CREN</name>
<dbReference type="InterPro" id="IPR017926">
    <property type="entry name" value="GATASE"/>
</dbReference>
<comment type="subcellular location">
    <subcellularLocation>
        <location evidence="10">Cytoplasm</location>
    </subcellularLocation>
</comment>
<dbReference type="GO" id="GO:0000105">
    <property type="term" value="P:L-histidine biosynthetic process"/>
    <property type="evidence" value="ECO:0007669"/>
    <property type="project" value="UniProtKB-UniRule"/>
</dbReference>
<comment type="subunit">
    <text evidence="2 10">Heterodimer of HisH and HisF.</text>
</comment>
<dbReference type="PANTHER" id="PTHR42701">
    <property type="entry name" value="IMIDAZOLE GLYCEROL PHOSPHATE SYNTHASE SUBUNIT HISH"/>
    <property type="match status" value="1"/>
</dbReference>
<dbReference type="NCBIfam" id="TIGR01855">
    <property type="entry name" value="IMP_synth_hisH"/>
    <property type="match status" value="1"/>
</dbReference>
<feature type="active site" description="Nucleophile" evidence="10 11">
    <location>
        <position position="76"/>
    </location>
</feature>
<evidence type="ECO:0000256" key="3">
    <source>
        <dbReference type="ARBA" id="ARBA00022605"/>
    </source>
</evidence>
<comment type="function">
    <text evidence="10">IGPS catalyzes the conversion of PRFAR and glutamine to IGP, AICAR and glutamate. The HisH subunit catalyzes the hydrolysis of glutamine to glutamate and ammonia as part of the synthesis of IGP and AICAR. The resulting ammonia molecule is channeled to the active site of HisF.</text>
</comment>
<evidence type="ECO:0000256" key="9">
    <source>
        <dbReference type="ARBA" id="ARBA00049534"/>
    </source>
</evidence>
<protein>
    <recommendedName>
        <fullName evidence="10">Imidazole glycerol phosphate synthase subunit HisH</fullName>
        <ecNumber evidence="10">4.3.2.10</ecNumber>
    </recommendedName>
    <alternativeName>
        <fullName evidence="10">IGP synthase glutaminase subunit</fullName>
        <ecNumber evidence="10">3.5.1.2</ecNumber>
    </alternativeName>
    <alternativeName>
        <fullName evidence="10">IGP synthase subunit HisH</fullName>
    </alternativeName>
    <alternativeName>
        <fullName evidence="10">ImGP synthase subunit HisH</fullName>
        <shortName evidence="10">IGPS subunit HisH</shortName>
    </alternativeName>
</protein>
<evidence type="ECO:0000256" key="4">
    <source>
        <dbReference type="ARBA" id="ARBA00022801"/>
    </source>
</evidence>
<dbReference type="GO" id="GO:0004359">
    <property type="term" value="F:glutaminase activity"/>
    <property type="evidence" value="ECO:0007669"/>
    <property type="project" value="UniProtKB-EC"/>
</dbReference>
<evidence type="ECO:0000256" key="6">
    <source>
        <dbReference type="ARBA" id="ARBA00023102"/>
    </source>
</evidence>
<dbReference type="HAMAP" id="MF_00278">
    <property type="entry name" value="HisH"/>
    <property type="match status" value="1"/>
</dbReference>
<evidence type="ECO:0000256" key="11">
    <source>
        <dbReference type="PIRSR" id="PIRSR000495-1"/>
    </source>
</evidence>
<evidence type="ECO:0000256" key="7">
    <source>
        <dbReference type="ARBA" id="ARBA00023239"/>
    </source>
</evidence>
<dbReference type="PIRSF" id="PIRSF000495">
    <property type="entry name" value="Amidotransf_hisH"/>
    <property type="match status" value="1"/>
</dbReference>